<reference evidence="3" key="1">
    <citation type="submission" date="2010-12" db="EMBL/GenBank/DDBJ databases">
        <title>The genome sequence of Filifactor alocis strain ATCC 35896.</title>
        <authorList>
            <consortium name="The Broad Institute Genome Sequencing Platform"/>
            <person name="Ward D."/>
            <person name="Earl A."/>
            <person name="Feldgarden M."/>
            <person name="Young S.K."/>
            <person name="Gargeya S."/>
            <person name="Zeng Q."/>
            <person name="Alvarado L."/>
            <person name="Berlin A."/>
            <person name="Bochicchio J."/>
            <person name="Chapman S.B."/>
            <person name="Chen Z."/>
            <person name="Freedman E."/>
            <person name="Gellesch M."/>
            <person name="Goldberg J."/>
            <person name="Griggs A."/>
            <person name="Gujja S."/>
            <person name="Heilman E."/>
            <person name="Heiman D."/>
            <person name="Howarth C."/>
            <person name="Mehta T."/>
            <person name="Neiman D."/>
            <person name="Pearson M."/>
            <person name="Roberts A."/>
            <person name="Saif S."/>
            <person name="Shea T."/>
            <person name="Shenoy N."/>
            <person name="Sisk P."/>
            <person name="Stolte C."/>
            <person name="Sykes S."/>
            <person name="White J."/>
            <person name="Yandava C."/>
            <person name="Izard J."/>
            <person name="Blanton J.M."/>
            <person name="Baranova O.V."/>
            <person name="Tanner A.C."/>
            <person name="Dewhirst F.E."/>
            <person name="Haas B."/>
            <person name="Nusbaum C."/>
            <person name="Birren B."/>
        </authorList>
    </citation>
    <scope>NUCLEOTIDE SEQUENCE [LARGE SCALE GENOMIC DNA]</scope>
    <source>
        <strain evidence="3">ATCC 35896 / D40 B5</strain>
    </source>
</reference>
<keyword evidence="1" id="KW-0732">Signal</keyword>
<accession>D6GTE1</accession>
<dbReference type="EMBL" id="CP002390">
    <property type="protein sequence ID" value="EFE27748.1"/>
    <property type="molecule type" value="Genomic_DNA"/>
</dbReference>
<keyword evidence="3" id="KW-1185">Reference proteome</keyword>
<feature type="signal peptide" evidence="1">
    <location>
        <begin position="1"/>
        <end position="43"/>
    </location>
</feature>
<dbReference type="KEGG" id="faa:HMPREF0389_01379"/>
<evidence type="ECO:0000256" key="1">
    <source>
        <dbReference type="SAM" id="SignalP"/>
    </source>
</evidence>
<evidence type="ECO:0000313" key="3">
    <source>
        <dbReference type="Proteomes" id="UP000007468"/>
    </source>
</evidence>
<name>D6GTE1_FILAD</name>
<protein>
    <submittedName>
        <fullName evidence="2">Uncharacterized protein</fullName>
    </submittedName>
</protein>
<dbReference type="Proteomes" id="UP000007468">
    <property type="component" value="Chromosome"/>
</dbReference>
<organism evidence="2 3">
    <name type="scientific">Filifactor alocis (strain ATCC 35896 / CCUG 47790 / D40 B5)</name>
    <name type="common">Fusobacterium alocis</name>
    <dbReference type="NCBI Taxonomy" id="546269"/>
    <lineage>
        <taxon>Bacteria</taxon>
        <taxon>Bacillati</taxon>
        <taxon>Bacillota</taxon>
        <taxon>Clostridia</taxon>
        <taxon>Peptostreptococcales</taxon>
        <taxon>Filifactoraceae</taxon>
        <taxon>Filifactor</taxon>
    </lineage>
</organism>
<proteinExistence type="predicted"/>
<sequence length="120" mass="13689">MVIPCSNLLMKLKKTKRKGDFQIKKLLSLTMLVSLSLSSLCFAESPNHIPDKMLPDSVIVYDEQLNPILEKGGYDCSEDVCMVSYEKPFQKRISITSDMSEDEKNLLSGRILFVKKRQKT</sequence>
<dbReference type="AlphaFoldDB" id="D6GTE1"/>
<feature type="chain" id="PRO_5038870733" evidence="1">
    <location>
        <begin position="44"/>
        <end position="120"/>
    </location>
</feature>
<evidence type="ECO:0000313" key="2">
    <source>
        <dbReference type="EMBL" id="EFE27748.1"/>
    </source>
</evidence>
<dbReference type="STRING" id="546269.HMPREF0389_01379"/>
<gene>
    <name evidence="2" type="ordered locus">HMPREF0389_01379</name>
</gene>